<dbReference type="InterPro" id="IPR005762">
    <property type="entry name" value="MurD"/>
</dbReference>
<dbReference type="Gene3D" id="3.40.1190.10">
    <property type="entry name" value="Mur-like, catalytic domain"/>
    <property type="match status" value="1"/>
</dbReference>
<evidence type="ECO:0000256" key="2">
    <source>
        <dbReference type="ARBA" id="ARBA00004752"/>
    </source>
</evidence>
<evidence type="ECO:0000256" key="7">
    <source>
        <dbReference type="HAMAP-Rule" id="MF_00639"/>
    </source>
</evidence>
<dbReference type="UniPathway" id="UPA00219"/>
<dbReference type="eggNOG" id="COG0771">
    <property type="taxonomic scope" value="Bacteria"/>
</dbReference>
<sequence length="461" mass="51001">MQRNEYIILGAGESGVGAAILAQKQGLLVFVSDSGQIKPQYKAELEQYSIPYEEGGHTLARILSAKEVIKSPGIPDSAPLIRQLAEQQTPIISEIEFAYRYAGDSMMIAITGSNGKTTTTNWLYHTLHNAGLDVSMAGNVGTSLARQVALAPHAYYVIELSSFQLDHMYQFRAHIAILLNITPDHLDRYDHKMELYARAKMRITQNQQPTDYFISWIEDDWTQRLLKEPGMGAGRRIFFSTEGSSDDAVVASSHDGQLCFALQEPVLEMPESALALSGKHNVQNALAVGCAAQALGIKPEVIRALLETFTNVPHRLEYIASIDGVDYINDSKATNINSTWYALESMRKPTILILGGTDKGNDYNDLMDLVKEKVVGLIYMTTDSAKLHRSFDSVIPRHEEVTSMRDAIAAARQMAQAGDTVLLSPACASFDLFTCYEDRGDQFRAEVLDIAQQQPDTDRSL</sequence>
<feature type="domain" description="Mur ligase C-terminal" evidence="9">
    <location>
        <begin position="314"/>
        <end position="427"/>
    </location>
</feature>
<dbReference type="InterPro" id="IPR036615">
    <property type="entry name" value="Mur_ligase_C_dom_sf"/>
</dbReference>
<keyword evidence="7 8" id="KW-0131">Cell cycle</keyword>
<dbReference type="GO" id="GO:0008764">
    <property type="term" value="F:UDP-N-acetylmuramoylalanine-D-glutamate ligase activity"/>
    <property type="evidence" value="ECO:0007669"/>
    <property type="project" value="UniProtKB-UniRule"/>
</dbReference>
<dbReference type="GO" id="GO:0005524">
    <property type="term" value="F:ATP binding"/>
    <property type="evidence" value="ECO:0007669"/>
    <property type="project" value="UniProtKB-UniRule"/>
</dbReference>
<comment type="similarity">
    <text evidence="7">Belongs to the MurCDEF family.</text>
</comment>
<comment type="catalytic activity">
    <reaction evidence="7 8">
        <text>UDP-N-acetyl-alpha-D-muramoyl-L-alanine + D-glutamate + ATP = UDP-N-acetyl-alpha-D-muramoyl-L-alanyl-D-glutamate + ADP + phosphate + H(+)</text>
        <dbReference type="Rhea" id="RHEA:16429"/>
        <dbReference type="ChEBI" id="CHEBI:15378"/>
        <dbReference type="ChEBI" id="CHEBI:29986"/>
        <dbReference type="ChEBI" id="CHEBI:30616"/>
        <dbReference type="ChEBI" id="CHEBI:43474"/>
        <dbReference type="ChEBI" id="CHEBI:83898"/>
        <dbReference type="ChEBI" id="CHEBI:83900"/>
        <dbReference type="ChEBI" id="CHEBI:456216"/>
        <dbReference type="EC" id="6.3.2.9"/>
    </reaction>
</comment>
<keyword evidence="3 7" id="KW-0963">Cytoplasm</keyword>
<dbReference type="PANTHER" id="PTHR43692">
    <property type="entry name" value="UDP-N-ACETYLMURAMOYLALANINE--D-GLUTAMATE LIGASE"/>
    <property type="match status" value="1"/>
</dbReference>
<dbReference type="STRING" id="596327.PORUE0001_1490"/>
<keyword evidence="5 7" id="KW-0547">Nucleotide-binding</keyword>
<dbReference type="OrthoDB" id="9809796at2"/>
<accession>C2M9A3</accession>
<dbReference type="RefSeq" id="WP_007364472.1">
    <property type="nucleotide sequence ID" value="NZ_ACLR01000013.1"/>
</dbReference>
<dbReference type="NCBIfam" id="TIGR01087">
    <property type="entry name" value="murD"/>
    <property type="match status" value="1"/>
</dbReference>
<evidence type="ECO:0000256" key="5">
    <source>
        <dbReference type="ARBA" id="ARBA00022741"/>
    </source>
</evidence>
<organism evidence="11 12">
    <name type="scientific">Porphyromonas uenonis 60-3</name>
    <dbReference type="NCBI Taxonomy" id="596327"/>
    <lineage>
        <taxon>Bacteria</taxon>
        <taxon>Pseudomonadati</taxon>
        <taxon>Bacteroidota</taxon>
        <taxon>Bacteroidia</taxon>
        <taxon>Bacteroidales</taxon>
        <taxon>Porphyromonadaceae</taxon>
        <taxon>Porphyromonas</taxon>
    </lineage>
</organism>
<dbReference type="InterPro" id="IPR013221">
    <property type="entry name" value="Mur_ligase_cen"/>
</dbReference>
<comment type="subcellular location">
    <subcellularLocation>
        <location evidence="1 7 8">Cytoplasm</location>
    </subcellularLocation>
</comment>
<dbReference type="Pfam" id="PF21799">
    <property type="entry name" value="MurD-like_N"/>
    <property type="match status" value="1"/>
</dbReference>
<keyword evidence="7 8" id="KW-0573">Peptidoglycan synthesis</keyword>
<reference evidence="11 12" key="1">
    <citation type="submission" date="2009-04" db="EMBL/GenBank/DDBJ databases">
        <authorList>
            <person name="Sebastian Y."/>
            <person name="Madupu R."/>
            <person name="Durkin A.S."/>
            <person name="Torralba M."/>
            <person name="Methe B."/>
            <person name="Sutton G.G."/>
            <person name="Strausberg R.L."/>
            <person name="Nelson K.E."/>
        </authorList>
    </citation>
    <scope>NUCLEOTIDE SEQUENCE [LARGE SCALE GENOMIC DNA]</scope>
    <source>
        <strain evidence="11 12">60-3</strain>
    </source>
</reference>
<dbReference type="Gene3D" id="3.40.50.720">
    <property type="entry name" value="NAD(P)-binding Rossmann-like Domain"/>
    <property type="match status" value="1"/>
</dbReference>
<dbReference type="Gene3D" id="3.90.190.20">
    <property type="entry name" value="Mur ligase, C-terminal domain"/>
    <property type="match status" value="1"/>
</dbReference>
<dbReference type="Pfam" id="PF08245">
    <property type="entry name" value="Mur_ligase_M"/>
    <property type="match status" value="1"/>
</dbReference>
<dbReference type="SUPFAM" id="SSF53623">
    <property type="entry name" value="MurD-like peptide ligases, catalytic domain"/>
    <property type="match status" value="1"/>
</dbReference>
<comment type="caution">
    <text evidence="11">The sequence shown here is derived from an EMBL/GenBank/DDBJ whole genome shotgun (WGS) entry which is preliminary data.</text>
</comment>
<evidence type="ECO:0000256" key="4">
    <source>
        <dbReference type="ARBA" id="ARBA00022598"/>
    </source>
</evidence>
<keyword evidence="12" id="KW-1185">Reference proteome</keyword>
<evidence type="ECO:0000259" key="10">
    <source>
        <dbReference type="Pfam" id="PF08245"/>
    </source>
</evidence>
<dbReference type="InterPro" id="IPR004101">
    <property type="entry name" value="Mur_ligase_C"/>
</dbReference>
<name>C2M9A3_9PORP</name>
<dbReference type="Pfam" id="PF02875">
    <property type="entry name" value="Mur_ligase_C"/>
    <property type="match status" value="1"/>
</dbReference>
<dbReference type="PANTHER" id="PTHR43692:SF1">
    <property type="entry name" value="UDP-N-ACETYLMURAMOYLALANINE--D-GLUTAMATE LIGASE"/>
    <property type="match status" value="1"/>
</dbReference>
<keyword evidence="6 7" id="KW-0067">ATP-binding</keyword>
<comment type="pathway">
    <text evidence="2 7 8">Cell wall biogenesis; peptidoglycan biosynthesis.</text>
</comment>
<evidence type="ECO:0000256" key="8">
    <source>
        <dbReference type="RuleBase" id="RU003664"/>
    </source>
</evidence>
<dbReference type="GO" id="GO:0051301">
    <property type="term" value="P:cell division"/>
    <property type="evidence" value="ECO:0007669"/>
    <property type="project" value="UniProtKB-KW"/>
</dbReference>
<evidence type="ECO:0000259" key="9">
    <source>
        <dbReference type="Pfam" id="PF02875"/>
    </source>
</evidence>
<dbReference type="GO" id="GO:0009252">
    <property type="term" value="P:peptidoglycan biosynthetic process"/>
    <property type="evidence" value="ECO:0007669"/>
    <property type="project" value="UniProtKB-UniRule"/>
</dbReference>
<dbReference type="GO" id="GO:0071555">
    <property type="term" value="P:cell wall organization"/>
    <property type="evidence" value="ECO:0007669"/>
    <property type="project" value="UniProtKB-KW"/>
</dbReference>
<gene>
    <name evidence="7 11" type="primary">murD</name>
    <name evidence="11" type="ORF">PORUE0001_1490</name>
</gene>
<dbReference type="InterPro" id="IPR036565">
    <property type="entry name" value="Mur-like_cat_sf"/>
</dbReference>
<comment type="function">
    <text evidence="7 8">Cell wall formation. Catalyzes the addition of glutamate to the nucleotide precursor UDP-N-acetylmuramoyl-L-alanine (UMA).</text>
</comment>
<dbReference type="EC" id="6.3.2.9" evidence="7 8"/>
<keyword evidence="7 8" id="KW-0961">Cell wall biogenesis/degradation</keyword>
<proteinExistence type="inferred from homology"/>
<evidence type="ECO:0000313" key="11">
    <source>
        <dbReference type="EMBL" id="EEK17705.1"/>
    </source>
</evidence>
<keyword evidence="7 8" id="KW-0133">Cell shape</keyword>
<protein>
    <recommendedName>
        <fullName evidence="7 8">UDP-N-acetylmuramoylalanine--D-glutamate ligase</fullName>
        <ecNumber evidence="7 8">6.3.2.9</ecNumber>
    </recommendedName>
    <alternativeName>
        <fullName evidence="7">D-glutamic acid-adding enzyme</fullName>
    </alternativeName>
    <alternativeName>
        <fullName evidence="7">UDP-N-acetylmuramoyl-L-alanyl-D-glutamate synthetase</fullName>
    </alternativeName>
</protein>
<evidence type="ECO:0000256" key="6">
    <source>
        <dbReference type="ARBA" id="ARBA00022840"/>
    </source>
</evidence>
<dbReference type="EMBL" id="ACLR01000013">
    <property type="protein sequence ID" value="EEK17705.1"/>
    <property type="molecule type" value="Genomic_DNA"/>
</dbReference>
<keyword evidence="7 8" id="KW-0132">Cell division</keyword>
<dbReference type="SUPFAM" id="SSF51984">
    <property type="entry name" value="MurCD N-terminal domain"/>
    <property type="match status" value="1"/>
</dbReference>
<dbReference type="GO" id="GO:0008360">
    <property type="term" value="P:regulation of cell shape"/>
    <property type="evidence" value="ECO:0007669"/>
    <property type="project" value="UniProtKB-KW"/>
</dbReference>
<feature type="binding site" evidence="7">
    <location>
        <begin position="112"/>
        <end position="118"/>
    </location>
    <ligand>
        <name>ATP</name>
        <dbReference type="ChEBI" id="CHEBI:30616"/>
    </ligand>
</feature>
<evidence type="ECO:0000256" key="1">
    <source>
        <dbReference type="ARBA" id="ARBA00004496"/>
    </source>
</evidence>
<dbReference type="Proteomes" id="UP000003303">
    <property type="component" value="Unassembled WGS sequence"/>
</dbReference>
<dbReference type="SUPFAM" id="SSF53244">
    <property type="entry name" value="MurD-like peptide ligases, peptide-binding domain"/>
    <property type="match status" value="1"/>
</dbReference>
<dbReference type="GO" id="GO:0005737">
    <property type="term" value="C:cytoplasm"/>
    <property type="evidence" value="ECO:0007669"/>
    <property type="project" value="UniProtKB-SubCell"/>
</dbReference>
<evidence type="ECO:0000313" key="12">
    <source>
        <dbReference type="Proteomes" id="UP000003303"/>
    </source>
</evidence>
<keyword evidence="4 7" id="KW-0436">Ligase</keyword>
<dbReference type="HAMAP" id="MF_00639">
    <property type="entry name" value="MurD"/>
    <property type="match status" value="1"/>
</dbReference>
<dbReference type="AlphaFoldDB" id="C2M9A3"/>
<evidence type="ECO:0000256" key="3">
    <source>
        <dbReference type="ARBA" id="ARBA00022490"/>
    </source>
</evidence>
<feature type="domain" description="Mur ligase central" evidence="10">
    <location>
        <begin position="110"/>
        <end position="291"/>
    </location>
</feature>